<gene>
    <name evidence="1" type="ORF">SAMN05444145_11412</name>
</gene>
<keyword evidence="2" id="KW-1185">Reference proteome</keyword>
<dbReference type="Proteomes" id="UP000183253">
    <property type="component" value="Unassembled WGS sequence"/>
</dbReference>
<sequence>MEKQKRVVDPKSYMHTFRLNEQQQVQFEKMMLKAGQRSQSKFILSRIFG</sequence>
<evidence type="ECO:0000313" key="1">
    <source>
        <dbReference type="EMBL" id="SEB02291.1"/>
    </source>
</evidence>
<organism evidence="1 2">
    <name type="scientific">Alistipes timonensis JC136</name>
    <dbReference type="NCBI Taxonomy" id="1033731"/>
    <lineage>
        <taxon>Bacteria</taxon>
        <taxon>Pseudomonadati</taxon>
        <taxon>Bacteroidota</taxon>
        <taxon>Bacteroidia</taxon>
        <taxon>Bacteroidales</taxon>
        <taxon>Rikenellaceae</taxon>
        <taxon>Alistipes</taxon>
    </lineage>
</organism>
<dbReference type="EMBL" id="FNRI01000014">
    <property type="protein sequence ID" value="SEB02291.1"/>
    <property type="molecule type" value="Genomic_DNA"/>
</dbReference>
<dbReference type="AlphaFoldDB" id="A0A1H4FYU8"/>
<reference evidence="1 2" key="1">
    <citation type="submission" date="2016-10" db="EMBL/GenBank/DDBJ databases">
        <authorList>
            <person name="de Groot N.N."/>
        </authorList>
    </citation>
    <scope>NUCLEOTIDE SEQUENCE [LARGE SCALE GENOMIC DNA]</scope>
    <source>
        <strain evidence="1 2">DSM 25383</strain>
    </source>
</reference>
<dbReference type="InterPro" id="IPR045788">
    <property type="entry name" value="MobC_2"/>
</dbReference>
<dbReference type="Pfam" id="PF19514">
    <property type="entry name" value="MobC_2"/>
    <property type="match status" value="1"/>
</dbReference>
<protein>
    <submittedName>
        <fullName evidence="1">Uncharacterized protein</fullName>
    </submittedName>
</protein>
<evidence type="ECO:0000313" key="2">
    <source>
        <dbReference type="Proteomes" id="UP000183253"/>
    </source>
</evidence>
<name>A0A1H4FYU8_9BACT</name>
<accession>A0A1H4FYU8</accession>
<proteinExistence type="predicted"/>